<dbReference type="Pfam" id="PF04151">
    <property type="entry name" value="PPC"/>
    <property type="match status" value="1"/>
</dbReference>
<evidence type="ECO:0000256" key="1">
    <source>
        <dbReference type="ARBA" id="ARBA00001913"/>
    </source>
</evidence>
<sequence length="589" mass="63691">MKRPFLVCTTLAAITLCSSSALASMGDTPLSPIQIASQFALDADLTPPPNFQAFSLTSPYQNTITVHQADAAFIKVHFSQFSLPEGAYVTVSSEDGQEQYRYTMQANGQRTFNAENGEDGVNQFSAMSVHGDTARVTLTLPAGTQWQSKHALRIDTYKAGDPSDEIIAEQEVGQLSTCGINERKDVACWQDSHPEEYERSRPVARLLMNGSGLCTGWRVGPDNHMFTNNHCVESQTELANTEVWFNYQRPTCGRGQITDVVKVTGAQLLNTDYTLDYTLFSVNNFAKVAQFGYMGLDVRQPQRGETIFIPQHGAGNPKELSIESDQNSGGICQIDVAITNGRGSNTDTGYFCDTTGGSSGSPVLAKDSHNVIALHHFGGCENQGVRIDKIWPQVAGEFENVPPQGDHQSGGAPNAVFTGHCTALSCEFDANGANDSDGSIVSYQWDFGDGYQATGVTASHKYGSAGTYSVTLTVTDDQGLTDSVNKAFTVGSVNDFPRTELSGQRSSWQYFAYTAPQTGSATVRMYGGTGDADLYVQKGTKPDQNQYQCRPYTSGNSESCRVDVNAGDEVFIGIRGYRAFSGVTLDVSQ</sequence>
<dbReference type="InterPro" id="IPR043504">
    <property type="entry name" value="Peptidase_S1_PA_chymotrypsin"/>
</dbReference>
<dbReference type="CDD" id="cd00146">
    <property type="entry name" value="PKD"/>
    <property type="match status" value="1"/>
</dbReference>
<evidence type="ECO:0000256" key="2">
    <source>
        <dbReference type="SAM" id="SignalP"/>
    </source>
</evidence>
<dbReference type="InterPro" id="IPR007280">
    <property type="entry name" value="Peptidase_C_arc/bac"/>
</dbReference>
<feature type="chain" id="PRO_5045186055" description="PKD domain-containing protein" evidence="2">
    <location>
        <begin position="24"/>
        <end position="589"/>
    </location>
</feature>
<dbReference type="Gene3D" id="2.60.40.10">
    <property type="entry name" value="Immunoglobulins"/>
    <property type="match status" value="1"/>
</dbReference>
<protein>
    <recommendedName>
        <fullName evidence="3">PKD domain-containing protein</fullName>
    </recommendedName>
</protein>
<dbReference type="PANTHER" id="PTHR36234">
    <property type="entry name" value="LYSYL ENDOPEPTIDASE"/>
    <property type="match status" value="1"/>
</dbReference>
<comment type="cofactor">
    <cofactor evidence="1">
        <name>Ca(2+)</name>
        <dbReference type="ChEBI" id="CHEBI:29108"/>
    </cofactor>
</comment>
<dbReference type="Pfam" id="PF13365">
    <property type="entry name" value="Trypsin_2"/>
    <property type="match status" value="1"/>
</dbReference>
<proteinExistence type="predicted"/>
<comment type="caution">
    <text evidence="4">The sequence shown here is derived from an EMBL/GenBank/DDBJ whole genome shotgun (WGS) entry which is preliminary data.</text>
</comment>
<dbReference type="RefSeq" id="WP_077668482.1">
    <property type="nucleotide sequence ID" value="NZ_MUFB01000026.1"/>
</dbReference>
<dbReference type="Gene3D" id="2.60.120.380">
    <property type="match status" value="1"/>
</dbReference>
<name>A0ABX3K6E0_9GAMM</name>
<dbReference type="Pfam" id="PF18911">
    <property type="entry name" value="PKD_4"/>
    <property type="match status" value="1"/>
</dbReference>
<dbReference type="SUPFAM" id="SSF50494">
    <property type="entry name" value="Trypsin-like serine proteases"/>
    <property type="match status" value="1"/>
</dbReference>
<dbReference type="EMBL" id="MUFB01000026">
    <property type="protein sequence ID" value="OOE82727.1"/>
    <property type="molecule type" value="Genomic_DNA"/>
</dbReference>
<evidence type="ECO:0000313" key="4">
    <source>
        <dbReference type="EMBL" id="OOE82727.1"/>
    </source>
</evidence>
<keyword evidence="2" id="KW-0732">Signal</keyword>
<gene>
    <name evidence="4" type="ORF">BZG73_12730</name>
</gene>
<dbReference type="Gene3D" id="2.40.10.10">
    <property type="entry name" value="Trypsin-like serine proteases"/>
    <property type="match status" value="2"/>
</dbReference>
<accession>A0ABX3K6E0</accession>
<evidence type="ECO:0000259" key="3">
    <source>
        <dbReference type="PROSITE" id="PS50093"/>
    </source>
</evidence>
<dbReference type="PROSITE" id="PS50093">
    <property type="entry name" value="PKD"/>
    <property type="match status" value="1"/>
</dbReference>
<dbReference type="PANTHER" id="PTHR36234:SF5">
    <property type="entry name" value="LYSYL ENDOPEPTIDASE"/>
    <property type="match status" value="1"/>
</dbReference>
<dbReference type="SMART" id="SM00089">
    <property type="entry name" value="PKD"/>
    <property type="match status" value="1"/>
</dbReference>
<dbReference type="InterPro" id="IPR013783">
    <property type="entry name" value="Ig-like_fold"/>
</dbReference>
<dbReference type="InterPro" id="IPR035986">
    <property type="entry name" value="PKD_dom_sf"/>
</dbReference>
<keyword evidence="5" id="KW-1185">Reference proteome</keyword>
<dbReference type="Proteomes" id="UP000189410">
    <property type="component" value="Unassembled WGS sequence"/>
</dbReference>
<reference evidence="4 5" key="1">
    <citation type="journal article" date="2017" name="Genome Announc.">
        <title>Draft Genome Sequences of Salinivibrio proteolyticus, Salinivibrio sharmensis, Salinivibrio siamensis, Salinivibrio costicola subsp. alcaliphilus, Salinivibrio costicola subsp. vallismortis, and 29 New Isolates Belonging to the Genus Salinivibrio.</title>
        <authorList>
            <person name="Lopez-Hermoso C."/>
            <person name="de la Haba R.R."/>
            <person name="Sanchez-Porro C."/>
            <person name="Bayliss S.C."/>
            <person name="Feil E.J."/>
            <person name="Ventosa A."/>
        </authorList>
    </citation>
    <scope>NUCLEOTIDE SEQUENCE [LARGE SCALE GENOMIC DNA]</scope>
    <source>
        <strain evidence="4 5">JCM 14472</strain>
    </source>
</reference>
<evidence type="ECO:0000313" key="5">
    <source>
        <dbReference type="Proteomes" id="UP000189410"/>
    </source>
</evidence>
<feature type="signal peptide" evidence="2">
    <location>
        <begin position="1"/>
        <end position="23"/>
    </location>
</feature>
<dbReference type="InterPro" id="IPR009003">
    <property type="entry name" value="Peptidase_S1_PA"/>
</dbReference>
<dbReference type="SUPFAM" id="SSF49299">
    <property type="entry name" value="PKD domain"/>
    <property type="match status" value="1"/>
</dbReference>
<organism evidence="4 5">
    <name type="scientific">Salinivibrio siamensis</name>
    <dbReference type="NCBI Taxonomy" id="414286"/>
    <lineage>
        <taxon>Bacteria</taxon>
        <taxon>Pseudomonadati</taxon>
        <taxon>Pseudomonadota</taxon>
        <taxon>Gammaproteobacteria</taxon>
        <taxon>Vibrionales</taxon>
        <taxon>Vibrionaceae</taxon>
        <taxon>Salinivibrio</taxon>
    </lineage>
</organism>
<feature type="domain" description="PKD" evidence="3">
    <location>
        <begin position="413"/>
        <end position="490"/>
    </location>
</feature>
<dbReference type="InterPro" id="IPR000601">
    <property type="entry name" value="PKD_dom"/>
</dbReference>
<dbReference type="InterPro" id="IPR022409">
    <property type="entry name" value="PKD/Chitinase_dom"/>
</dbReference>